<gene>
    <name evidence="1" type="ORF">OMM_05988</name>
</gene>
<sequence length="240" mass="27547">MFYPASEQEKQYVCVLEWEKAIDPNNDRVYYTVWISPSSYFVNPIVISNLLMNQAIISLYDDAPSDNSDPNRLIIDMPYYWKVQAFDQYGAYSEETNPYKFIAKNPNGSTGCLQAVFQDVLNQNLLLTGNLIKKNLTAEFSISLINGLVFILGGNGNFSVFSEVDGYKNAETEILIPEVCPTHPPKQIIELYRQFDLSDIIYALQSLIDPQRDIMKRWEVNNDDKISLLDIIYMMNQLGH</sequence>
<accession>A0A1V1NSM0</accession>
<evidence type="ECO:0000313" key="1">
    <source>
        <dbReference type="EMBL" id="ETR65590.1"/>
    </source>
</evidence>
<reference evidence="2" key="1">
    <citation type="submission" date="2012-11" db="EMBL/GenBank/DDBJ databases">
        <authorList>
            <person name="Lucero-Rivera Y.E."/>
            <person name="Tovar-Ramirez D."/>
        </authorList>
    </citation>
    <scope>NUCLEOTIDE SEQUENCE [LARGE SCALE GENOMIC DNA]</scope>
    <source>
        <strain evidence="2">Araruama</strain>
    </source>
</reference>
<dbReference type="EMBL" id="ATBP01002676">
    <property type="protein sequence ID" value="ETR65590.1"/>
    <property type="molecule type" value="Genomic_DNA"/>
</dbReference>
<organism evidence="1 2">
    <name type="scientific">Candidatus Magnetoglobus multicellularis str. Araruama</name>
    <dbReference type="NCBI Taxonomy" id="890399"/>
    <lineage>
        <taxon>Bacteria</taxon>
        <taxon>Pseudomonadati</taxon>
        <taxon>Thermodesulfobacteriota</taxon>
        <taxon>Desulfobacteria</taxon>
        <taxon>Desulfobacterales</taxon>
        <taxon>Desulfobacteraceae</taxon>
        <taxon>Candidatus Magnetoglobus</taxon>
    </lineage>
</organism>
<evidence type="ECO:0000313" key="2">
    <source>
        <dbReference type="Proteomes" id="UP000189670"/>
    </source>
</evidence>
<evidence type="ECO:0008006" key="3">
    <source>
        <dbReference type="Google" id="ProtNLM"/>
    </source>
</evidence>
<dbReference type="Proteomes" id="UP000189670">
    <property type="component" value="Unassembled WGS sequence"/>
</dbReference>
<dbReference type="InterPro" id="IPR013783">
    <property type="entry name" value="Ig-like_fold"/>
</dbReference>
<dbReference type="AlphaFoldDB" id="A0A1V1NSM0"/>
<name>A0A1V1NSM0_9BACT</name>
<dbReference type="Gene3D" id="2.60.40.10">
    <property type="entry name" value="Immunoglobulins"/>
    <property type="match status" value="1"/>
</dbReference>
<protein>
    <recommendedName>
        <fullName evidence="3">Dockerin domain-containing protein</fullName>
    </recommendedName>
</protein>
<comment type="caution">
    <text evidence="1">The sequence shown here is derived from an EMBL/GenBank/DDBJ whole genome shotgun (WGS) entry which is preliminary data.</text>
</comment>
<proteinExistence type="predicted"/>